<evidence type="ECO:0000256" key="1">
    <source>
        <dbReference type="ARBA" id="ARBA00004141"/>
    </source>
</evidence>
<feature type="transmembrane region" description="Helical" evidence="6">
    <location>
        <begin position="104"/>
        <end position="121"/>
    </location>
</feature>
<dbReference type="GO" id="GO:0016020">
    <property type="term" value="C:membrane"/>
    <property type="evidence" value="ECO:0007669"/>
    <property type="project" value="UniProtKB-SubCell"/>
</dbReference>
<feature type="transmembrane region" description="Helical" evidence="6">
    <location>
        <begin position="41"/>
        <end position="59"/>
    </location>
</feature>
<keyword evidence="5 6" id="KW-0472">Membrane</keyword>
<feature type="transmembrane region" description="Helical" evidence="6">
    <location>
        <begin position="12"/>
        <end position="29"/>
    </location>
</feature>
<keyword evidence="4 6" id="KW-1133">Transmembrane helix</keyword>
<feature type="transmembrane region" description="Helical" evidence="6">
    <location>
        <begin position="156"/>
        <end position="176"/>
    </location>
</feature>
<dbReference type="EMBL" id="RCHI01000004">
    <property type="protein sequence ID" value="RLL71483.1"/>
    <property type="molecule type" value="Genomic_DNA"/>
</dbReference>
<protein>
    <submittedName>
        <fullName evidence="8">DMT family transporter</fullName>
    </submittedName>
</protein>
<dbReference type="Proteomes" id="UP000279673">
    <property type="component" value="Unassembled WGS sequence"/>
</dbReference>
<organism evidence="8 9">
    <name type="scientific">Paenirhodobacter hankyongi</name>
    <dbReference type="NCBI Taxonomy" id="2294033"/>
    <lineage>
        <taxon>Bacteria</taxon>
        <taxon>Pseudomonadati</taxon>
        <taxon>Pseudomonadota</taxon>
        <taxon>Alphaproteobacteria</taxon>
        <taxon>Rhodobacterales</taxon>
        <taxon>Rhodobacter group</taxon>
        <taxon>Paenirhodobacter</taxon>
    </lineage>
</organism>
<keyword evidence="9" id="KW-1185">Reference proteome</keyword>
<evidence type="ECO:0000313" key="8">
    <source>
        <dbReference type="EMBL" id="RLL71483.1"/>
    </source>
</evidence>
<reference evidence="8 9" key="1">
    <citation type="submission" date="2018-10" db="EMBL/GenBank/DDBJ databases">
        <title>Rhodobacter sp . BO-81.</title>
        <authorList>
            <person name="Im W.T."/>
        </authorList>
    </citation>
    <scope>NUCLEOTIDE SEQUENCE [LARGE SCALE GENOMIC DNA]</scope>
    <source>
        <strain evidence="8 9">BO-81</strain>
    </source>
</reference>
<gene>
    <name evidence="8" type="ORF">DYS74_06320</name>
</gene>
<proteinExistence type="inferred from homology"/>
<evidence type="ECO:0000256" key="4">
    <source>
        <dbReference type="ARBA" id="ARBA00022989"/>
    </source>
</evidence>
<dbReference type="PANTHER" id="PTHR22911:SF6">
    <property type="entry name" value="SOLUTE CARRIER FAMILY 35 MEMBER G1"/>
    <property type="match status" value="1"/>
</dbReference>
<feature type="transmembrane region" description="Helical" evidence="6">
    <location>
        <begin position="188"/>
        <end position="210"/>
    </location>
</feature>
<dbReference type="SUPFAM" id="SSF103481">
    <property type="entry name" value="Multidrug resistance efflux transporter EmrE"/>
    <property type="match status" value="2"/>
</dbReference>
<feature type="transmembrane region" description="Helical" evidence="6">
    <location>
        <begin position="216"/>
        <end position="237"/>
    </location>
</feature>
<dbReference type="Pfam" id="PF00892">
    <property type="entry name" value="EamA"/>
    <property type="match status" value="2"/>
</dbReference>
<feature type="domain" description="EamA" evidence="7">
    <location>
        <begin position="157"/>
        <end position="287"/>
    </location>
</feature>
<evidence type="ECO:0000256" key="3">
    <source>
        <dbReference type="ARBA" id="ARBA00022692"/>
    </source>
</evidence>
<feature type="domain" description="EamA" evidence="7">
    <location>
        <begin position="10"/>
        <end position="143"/>
    </location>
</feature>
<feature type="transmembrane region" description="Helical" evidence="6">
    <location>
        <begin position="126"/>
        <end position="144"/>
    </location>
</feature>
<dbReference type="PANTHER" id="PTHR22911">
    <property type="entry name" value="ACYL-MALONYL CONDENSING ENZYME-RELATED"/>
    <property type="match status" value="1"/>
</dbReference>
<dbReference type="InterPro" id="IPR000620">
    <property type="entry name" value="EamA_dom"/>
</dbReference>
<sequence>MIETSPSPAKGIALKLGAVIGFVVMQAMIKAVAPHVPPGEAVFFRSAFGIVPILVWLAVTHELSGGLRVQSPLGHVWRGVIGTTAMGLGFAALAFLPLPEATAIGYATPILVVVFAALFLGEQVRLVRISAVVMGLAGVLIVLWPQFGAGAGGTEALGAGLALAGAACAALAQIQIRRLVGSERTSAIVFWFSFTATALSLLTLPFGWVVPSPTEAALLIGAGLLGGIAQILMTSAYRFADASVVAPFDYASMLFALVIGYAVFAEVPSASTLAGSAIVIAAGVLIIWREHQLGLERRKQRKAMTPPG</sequence>
<comment type="caution">
    <text evidence="8">The sequence shown here is derived from an EMBL/GenBank/DDBJ whole genome shotgun (WGS) entry which is preliminary data.</text>
</comment>
<evidence type="ECO:0000256" key="5">
    <source>
        <dbReference type="ARBA" id="ARBA00023136"/>
    </source>
</evidence>
<name>A0A421BT77_9RHOB</name>
<feature type="transmembrane region" description="Helical" evidence="6">
    <location>
        <begin position="244"/>
        <end position="264"/>
    </location>
</feature>
<evidence type="ECO:0000313" key="9">
    <source>
        <dbReference type="Proteomes" id="UP000279673"/>
    </source>
</evidence>
<dbReference type="AlphaFoldDB" id="A0A421BT77"/>
<accession>A0A421BT77</accession>
<evidence type="ECO:0000259" key="7">
    <source>
        <dbReference type="Pfam" id="PF00892"/>
    </source>
</evidence>
<keyword evidence="3 6" id="KW-0812">Transmembrane</keyword>
<evidence type="ECO:0000256" key="2">
    <source>
        <dbReference type="ARBA" id="ARBA00009853"/>
    </source>
</evidence>
<feature type="transmembrane region" description="Helical" evidence="6">
    <location>
        <begin position="80"/>
        <end position="98"/>
    </location>
</feature>
<comment type="similarity">
    <text evidence="2">Belongs to the drug/metabolite transporter (DMT) superfamily. 10 TMS drug/metabolite exporter (DME) (TC 2.A.7.3) family.</text>
</comment>
<dbReference type="InterPro" id="IPR037185">
    <property type="entry name" value="EmrE-like"/>
</dbReference>
<comment type="subcellular location">
    <subcellularLocation>
        <location evidence="1">Membrane</location>
        <topology evidence="1">Multi-pass membrane protein</topology>
    </subcellularLocation>
</comment>
<dbReference type="RefSeq" id="WP_121532004.1">
    <property type="nucleotide sequence ID" value="NZ_RCHI01000004.1"/>
</dbReference>
<evidence type="ECO:0000256" key="6">
    <source>
        <dbReference type="SAM" id="Phobius"/>
    </source>
</evidence>
<feature type="transmembrane region" description="Helical" evidence="6">
    <location>
        <begin position="270"/>
        <end position="288"/>
    </location>
</feature>